<protein>
    <recommendedName>
        <fullName evidence="4">ATP-dependent endonuclease</fullName>
    </recommendedName>
</protein>
<dbReference type="SUPFAM" id="SSF52540">
    <property type="entry name" value="P-loop containing nucleoside triphosphate hydrolases"/>
    <property type="match status" value="1"/>
</dbReference>
<evidence type="ECO:0000259" key="1">
    <source>
        <dbReference type="Pfam" id="PF13175"/>
    </source>
</evidence>
<feature type="domain" description="Endonuclease GajA/Old nuclease/RecF-like AAA" evidence="1">
    <location>
        <begin position="298"/>
        <end position="458"/>
    </location>
</feature>
<dbReference type="PANTHER" id="PTHR43581:SF2">
    <property type="entry name" value="EXCINUCLEASE ATPASE SUBUNIT"/>
    <property type="match status" value="1"/>
</dbReference>
<dbReference type="PATRIC" id="fig|305.106.peg.3656"/>
<name>A0A0S4TZY7_RALSL</name>
<dbReference type="Pfam" id="PF13175">
    <property type="entry name" value="AAA_15"/>
    <property type="match status" value="2"/>
</dbReference>
<feature type="domain" description="Endonuclease GajA/Old nuclease/RecF-like AAA" evidence="1">
    <location>
        <begin position="17"/>
        <end position="64"/>
    </location>
</feature>
<feature type="domain" description="OLD protein-like TOPRIM" evidence="2">
    <location>
        <begin position="514"/>
        <end position="578"/>
    </location>
</feature>
<dbReference type="InterPro" id="IPR034139">
    <property type="entry name" value="TOPRIM_OLD"/>
</dbReference>
<accession>A0A0S4TZY7</accession>
<dbReference type="Gene3D" id="3.40.50.300">
    <property type="entry name" value="P-loop containing nucleotide triphosphate hydrolases"/>
    <property type="match status" value="1"/>
</dbReference>
<gene>
    <name evidence="3" type="ORF">RUN39_v1_1680015</name>
</gene>
<dbReference type="AlphaFoldDB" id="A0A0S4TZY7"/>
<sequence length="764" mass="84463">MTENAAVIAPNSGSITLRFLELCQFRRLGKVQVDIDEKTTILVGANNSGKTSVLAALRHFLSDGSAFGAFDISLSQWTKLRDMGKQWEALTEDPATAAGTDTNDWPAQLATLLSAMPTLDLWFNAEAGMYHYVAPFLSKFNWQGGAVGVRLRLEPATDVASLKELAWTYHTAHLPVKDMGGDSLAWPIDLLDYWLRESLKMGQVRAYKLDAENNPLEGKATYSTQVLPVDAVPIERKHLAKLLRVDFVAAQRGLGSEEADSRSASGPHRVGMFSNQLLQFARRHLNVAATGHGHRADLIKAVAEAQRELDKKIHDAIAPSVEEVKELGYPGLHDPQEIRFRTRIQTADLLDHGTAVQYSMKKDSGEDLLPEYSIGLGYQNLQSLSYQLVSFKTARLNPEKGAPAPVHLVMIEEPEAHLHVQVQRIFPDKAHKLISPIADEATALKSQLLISTHSSHLAHAEDFDRLRYVRRIAKSEANPMPSTEVVNLGQVFGSDDATRQFAERYFRVQHTDLLFANAAIFVEGVAERMLVPLFIERGFESLSRRYVSFLDIGGSHAHRLKPLVERLRIPTIVITDIDPVEMRVSAKGRKVRVAVANTGQAGLQCGNATLRKWHPKLENLDDFKTPKPEHLTWTEADCKVRFAWQLPVAEASNTWPSSFEDSLILSNIDWFKALTTAFDKDGKPVEPPTGALGSAAEAVADAKTHPDLASALHTLMHTSFNKGDFAASIFENVAAGEKIACPKYIADALVWLQAQLEPNADVVL</sequence>
<evidence type="ECO:0008006" key="4">
    <source>
        <dbReference type="Google" id="ProtNLM"/>
    </source>
</evidence>
<dbReference type="InterPro" id="IPR027417">
    <property type="entry name" value="P-loop_NTPase"/>
</dbReference>
<dbReference type="CDD" id="cd01026">
    <property type="entry name" value="TOPRIM_OLD"/>
    <property type="match status" value="1"/>
</dbReference>
<dbReference type="PANTHER" id="PTHR43581">
    <property type="entry name" value="ATP/GTP PHOSPHATASE"/>
    <property type="match status" value="1"/>
</dbReference>
<reference evidence="3" key="1">
    <citation type="submission" date="2015-10" db="EMBL/GenBank/DDBJ databases">
        <authorList>
            <person name="Gilbert D.G."/>
        </authorList>
    </citation>
    <scope>NUCLEOTIDE SEQUENCE</scope>
    <source>
        <strain evidence="3">Phyl III-seqv23</strain>
    </source>
</reference>
<proteinExistence type="predicted"/>
<evidence type="ECO:0000259" key="2">
    <source>
        <dbReference type="Pfam" id="PF20469"/>
    </source>
</evidence>
<evidence type="ECO:0000313" key="3">
    <source>
        <dbReference type="EMBL" id="CUV15574.1"/>
    </source>
</evidence>
<dbReference type="Pfam" id="PF20469">
    <property type="entry name" value="OLD-like_TOPRIM"/>
    <property type="match status" value="1"/>
</dbReference>
<dbReference type="EMBL" id="LN899819">
    <property type="protein sequence ID" value="CUV15574.1"/>
    <property type="molecule type" value="Genomic_DNA"/>
</dbReference>
<dbReference type="InterPro" id="IPR041685">
    <property type="entry name" value="AAA_GajA/Old/RecF-like"/>
</dbReference>
<organism evidence="3">
    <name type="scientific">Ralstonia solanacearum</name>
    <name type="common">Pseudomonas solanacearum</name>
    <dbReference type="NCBI Taxonomy" id="305"/>
    <lineage>
        <taxon>Bacteria</taxon>
        <taxon>Pseudomonadati</taxon>
        <taxon>Pseudomonadota</taxon>
        <taxon>Betaproteobacteria</taxon>
        <taxon>Burkholderiales</taxon>
        <taxon>Burkholderiaceae</taxon>
        <taxon>Ralstonia</taxon>
        <taxon>Ralstonia solanacearum species complex</taxon>
    </lineage>
</organism>
<dbReference type="InterPro" id="IPR051396">
    <property type="entry name" value="Bact_Antivir_Def_Nuclease"/>
</dbReference>